<organism evidence="1 2">
    <name type="scientific">Rhizophagus irregularis (strain DAOM 197198w)</name>
    <name type="common">Glomus intraradices</name>
    <dbReference type="NCBI Taxonomy" id="1432141"/>
    <lineage>
        <taxon>Eukaryota</taxon>
        <taxon>Fungi</taxon>
        <taxon>Fungi incertae sedis</taxon>
        <taxon>Mucoromycota</taxon>
        <taxon>Glomeromycotina</taxon>
        <taxon>Glomeromycetes</taxon>
        <taxon>Glomerales</taxon>
        <taxon>Glomeraceae</taxon>
        <taxon>Rhizophagus</taxon>
    </lineage>
</organism>
<accession>A0A015KY80</accession>
<name>A0A015KY80_RHIIW</name>
<proteinExistence type="predicted"/>
<dbReference type="HOGENOM" id="CLU_002435_1_1_1"/>
<reference evidence="1 2" key="1">
    <citation type="submission" date="2014-02" db="EMBL/GenBank/DDBJ databases">
        <title>Single nucleus genome sequencing reveals high similarity among nuclei of an endomycorrhizal fungus.</title>
        <authorList>
            <person name="Lin K."/>
            <person name="Geurts R."/>
            <person name="Zhang Z."/>
            <person name="Limpens E."/>
            <person name="Saunders D.G."/>
            <person name="Mu D."/>
            <person name="Pang E."/>
            <person name="Cao H."/>
            <person name="Cha H."/>
            <person name="Lin T."/>
            <person name="Zhou Q."/>
            <person name="Shang Y."/>
            <person name="Li Y."/>
            <person name="Ivanov S."/>
            <person name="Sharma T."/>
            <person name="Velzen R.V."/>
            <person name="Ruijter N.D."/>
            <person name="Aanen D.K."/>
            <person name="Win J."/>
            <person name="Kamoun S."/>
            <person name="Bisseling T."/>
            <person name="Huang S."/>
        </authorList>
    </citation>
    <scope>NUCLEOTIDE SEQUENCE [LARGE SCALE GENOMIC DNA]</scope>
    <source>
        <strain evidence="2">DAOM197198w</strain>
    </source>
</reference>
<dbReference type="Proteomes" id="UP000022910">
    <property type="component" value="Unassembled WGS sequence"/>
</dbReference>
<sequence length="146" mass="16152">MKWIVTLDEDGFPLFGKQLSKQQYSYKIVHWTSNCMTRPNDVITLSSCPGCSKHVPVTHTKSNPTDVTPLCIIPKLSPLRSLILPTSQERIRHDTTIISSPFTWADLDVAVRTYYGRLDIQPNFALADVVTLPSPSPPSSLGSAAL</sequence>
<dbReference type="AlphaFoldDB" id="A0A015KY80"/>
<gene>
    <name evidence="1" type="ORF">RirG_068500</name>
</gene>
<keyword evidence="2" id="KW-1185">Reference proteome</keyword>
<evidence type="ECO:0000313" key="2">
    <source>
        <dbReference type="Proteomes" id="UP000022910"/>
    </source>
</evidence>
<protein>
    <submittedName>
        <fullName evidence="1">Uncharacterized protein</fullName>
    </submittedName>
</protein>
<dbReference type="EMBL" id="JEMT01015266">
    <property type="protein sequence ID" value="EXX72529.1"/>
    <property type="molecule type" value="Genomic_DNA"/>
</dbReference>
<comment type="caution">
    <text evidence="1">The sequence shown here is derived from an EMBL/GenBank/DDBJ whole genome shotgun (WGS) entry which is preliminary data.</text>
</comment>
<evidence type="ECO:0000313" key="1">
    <source>
        <dbReference type="EMBL" id="EXX72529.1"/>
    </source>
</evidence>